<evidence type="ECO:0000259" key="2">
    <source>
        <dbReference type="Pfam" id="PF00128"/>
    </source>
</evidence>
<dbReference type="SUPFAM" id="SSF81296">
    <property type="entry name" value="E set domains"/>
    <property type="match status" value="1"/>
</dbReference>
<dbReference type="PANTHER" id="PTHR43651:SF11">
    <property type="entry name" value="MALTO-OLIGOSYLTREHALOSE TREHALOHYDROLASE"/>
    <property type="match status" value="1"/>
</dbReference>
<evidence type="ECO:0000256" key="1">
    <source>
        <dbReference type="ARBA" id="ARBA00023277"/>
    </source>
</evidence>
<dbReference type="Gene3D" id="2.60.40.10">
    <property type="entry name" value="Immunoglobulins"/>
    <property type="match status" value="1"/>
</dbReference>
<keyword evidence="4" id="KW-1185">Reference proteome</keyword>
<dbReference type="InterPro" id="IPR013783">
    <property type="entry name" value="Ig-like_fold"/>
</dbReference>
<dbReference type="SUPFAM" id="SSF51445">
    <property type="entry name" value="(Trans)glycosidases"/>
    <property type="match status" value="1"/>
</dbReference>
<dbReference type="EMBL" id="QFBC01000013">
    <property type="protein sequence ID" value="PWE53984.1"/>
    <property type="molecule type" value="Genomic_DNA"/>
</dbReference>
<dbReference type="PANTHER" id="PTHR43651">
    <property type="entry name" value="1,4-ALPHA-GLUCAN-BRANCHING ENZYME"/>
    <property type="match status" value="1"/>
</dbReference>
<dbReference type="CDD" id="cd02853">
    <property type="entry name" value="E_set_MTHase_like_N"/>
    <property type="match status" value="1"/>
</dbReference>
<name>A0A2U2DL01_9HYPH</name>
<evidence type="ECO:0000313" key="3">
    <source>
        <dbReference type="EMBL" id="PWE53984.1"/>
    </source>
</evidence>
<dbReference type="Proteomes" id="UP000245252">
    <property type="component" value="Unassembled WGS sequence"/>
</dbReference>
<keyword evidence="1" id="KW-0119">Carbohydrate metabolism</keyword>
<feature type="non-terminal residue" evidence="3">
    <location>
        <position position="244"/>
    </location>
</feature>
<gene>
    <name evidence="3" type="ORF">DEM27_23975</name>
</gene>
<organism evidence="3 4">
    <name type="scientific">Metarhizobium album</name>
    <dbReference type="NCBI Taxonomy" id="2182425"/>
    <lineage>
        <taxon>Bacteria</taxon>
        <taxon>Pseudomonadati</taxon>
        <taxon>Pseudomonadota</taxon>
        <taxon>Alphaproteobacteria</taxon>
        <taxon>Hyphomicrobiales</taxon>
        <taxon>Rhizobiaceae</taxon>
        <taxon>Metarhizobium</taxon>
    </lineage>
</organism>
<reference evidence="3 4" key="1">
    <citation type="submission" date="2018-05" db="EMBL/GenBank/DDBJ databases">
        <title>The draft genome of strain NS-104.</title>
        <authorList>
            <person name="Hang P."/>
            <person name="Jiang J."/>
        </authorList>
    </citation>
    <scope>NUCLEOTIDE SEQUENCE [LARGE SCALE GENOMIC DNA]</scope>
    <source>
        <strain evidence="3 4">NS-104</strain>
    </source>
</reference>
<dbReference type="InterPro" id="IPR014756">
    <property type="entry name" value="Ig_E-set"/>
</dbReference>
<dbReference type="InterPro" id="IPR017853">
    <property type="entry name" value="GH"/>
</dbReference>
<sequence length="244" mass="27120">MHPAWGPRLVEGGIQFRLWAPAEDSVNQRLANQSHRMNQAKDGWFEVIVAGRPFGQEYVFALGSGPVVADPASRCQSQDVSGPSIVINPESYQWKTTSWKGRAWPETILYELYVGTFTSEGTFLAVIDKLDRLAALGITAIEIMPVAHFPGERGWGYDGVLQYAPHRAYGTPEEFKALIDAAHQRGLMVFLDVVYNHFGPEGKIVSQEVVYQGIGGHQCFSGRVGLFKTNLKERSPMTDDMMTL</sequence>
<feature type="domain" description="Glycosyl hydrolase family 13 catalytic" evidence="2">
    <location>
        <begin position="120"/>
        <end position="204"/>
    </location>
</feature>
<proteinExistence type="predicted"/>
<accession>A0A2U2DL01</accession>
<dbReference type="AlphaFoldDB" id="A0A2U2DL01"/>
<dbReference type="InterPro" id="IPR006047">
    <property type="entry name" value="GH13_cat_dom"/>
</dbReference>
<dbReference type="Pfam" id="PF00128">
    <property type="entry name" value="Alpha-amylase"/>
    <property type="match status" value="1"/>
</dbReference>
<evidence type="ECO:0000313" key="4">
    <source>
        <dbReference type="Proteomes" id="UP000245252"/>
    </source>
</evidence>
<protein>
    <recommendedName>
        <fullName evidence="2">Glycosyl hydrolase family 13 catalytic domain-containing protein</fullName>
    </recommendedName>
</protein>
<comment type="caution">
    <text evidence="3">The sequence shown here is derived from an EMBL/GenBank/DDBJ whole genome shotgun (WGS) entry which is preliminary data.</text>
</comment>
<dbReference type="GO" id="GO:0005975">
    <property type="term" value="P:carbohydrate metabolic process"/>
    <property type="evidence" value="ECO:0007669"/>
    <property type="project" value="InterPro"/>
</dbReference>
<dbReference type="Gene3D" id="3.20.20.80">
    <property type="entry name" value="Glycosidases"/>
    <property type="match status" value="1"/>
</dbReference>